<protein>
    <submittedName>
        <fullName evidence="1">Uncharacterized protein</fullName>
    </submittedName>
</protein>
<gene>
    <name evidence="1" type="ORF">TNIN_123181</name>
</gene>
<dbReference type="Proteomes" id="UP000886998">
    <property type="component" value="Unassembled WGS sequence"/>
</dbReference>
<comment type="caution">
    <text evidence="1">The sequence shown here is derived from an EMBL/GenBank/DDBJ whole genome shotgun (WGS) entry which is preliminary data.</text>
</comment>
<accession>A0A8X7C8S7</accession>
<evidence type="ECO:0000313" key="2">
    <source>
        <dbReference type="Proteomes" id="UP000886998"/>
    </source>
</evidence>
<dbReference type="AlphaFoldDB" id="A0A8X7C8S7"/>
<name>A0A8X7C8S7_9ARAC</name>
<dbReference type="EMBL" id="BMAV01014047">
    <property type="protein sequence ID" value="GFY62059.1"/>
    <property type="molecule type" value="Genomic_DNA"/>
</dbReference>
<keyword evidence="2" id="KW-1185">Reference proteome</keyword>
<proteinExistence type="predicted"/>
<organism evidence="1 2">
    <name type="scientific">Trichonephila inaurata madagascariensis</name>
    <dbReference type="NCBI Taxonomy" id="2747483"/>
    <lineage>
        <taxon>Eukaryota</taxon>
        <taxon>Metazoa</taxon>
        <taxon>Ecdysozoa</taxon>
        <taxon>Arthropoda</taxon>
        <taxon>Chelicerata</taxon>
        <taxon>Arachnida</taxon>
        <taxon>Araneae</taxon>
        <taxon>Araneomorphae</taxon>
        <taxon>Entelegynae</taxon>
        <taxon>Araneoidea</taxon>
        <taxon>Nephilidae</taxon>
        <taxon>Trichonephila</taxon>
        <taxon>Trichonephila inaurata</taxon>
    </lineage>
</organism>
<evidence type="ECO:0000313" key="1">
    <source>
        <dbReference type="EMBL" id="GFY62059.1"/>
    </source>
</evidence>
<reference evidence="1" key="1">
    <citation type="submission" date="2020-08" db="EMBL/GenBank/DDBJ databases">
        <title>Multicomponent nature underlies the extraordinary mechanical properties of spider dragline silk.</title>
        <authorList>
            <person name="Kono N."/>
            <person name="Nakamura H."/>
            <person name="Mori M."/>
            <person name="Yoshida Y."/>
            <person name="Ohtoshi R."/>
            <person name="Malay A.D."/>
            <person name="Moran D.A.P."/>
            <person name="Tomita M."/>
            <person name="Numata K."/>
            <person name="Arakawa K."/>
        </authorList>
    </citation>
    <scope>NUCLEOTIDE SEQUENCE</scope>
</reference>
<sequence length="103" mass="11782">MIRRCLWTSLDPLHPAVPLYFGGEESLQQPKKEKEIRNSWQQLPNENGLVESAQYTQTCEVDMSPQHSKLTGSFGVSLSYCSNRSLKQNYEKYITLFASRLGP</sequence>